<proteinExistence type="predicted"/>
<evidence type="ECO:0000256" key="1">
    <source>
        <dbReference type="SAM" id="SignalP"/>
    </source>
</evidence>
<dbReference type="AlphaFoldDB" id="A0A1G5HCQ3"/>
<keyword evidence="3" id="KW-1185">Reference proteome</keyword>
<dbReference type="EMBL" id="FMUX01000013">
    <property type="protein sequence ID" value="SCY61461.1"/>
    <property type="molecule type" value="Genomic_DNA"/>
</dbReference>
<sequence length="142" mass="16224">MNRSKNVFPIELIMLLSVLALCLVSGPTVASSAEPTGLSMAQRLNGKWVRRDAPYRLAITDIGPNGAMHSSYFNPRSIHVHEANWTIQENRVHLFIEFQDTHYPGSRYLLRYIKEKDALEGEYFHAIQNTTYDVAFVRMPAQ</sequence>
<evidence type="ECO:0000313" key="2">
    <source>
        <dbReference type="EMBL" id="SCY61461.1"/>
    </source>
</evidence>
<feature type="chain" id="PRO_5011769266" evidence="1">
    <location>
        <begin position="31"/>
        <end position="142"/>
    </location>
</feature>
<feature type="signal peptide" evidence="1">
    <location>
        <begin position="1"/>
        <end position="30"/>
    </location>
</feature>
<keyword evidence="1" id="KW-0732">Signal</keyword>
<reference evidence="2 3" key="1">
    <citation type="submission" date="2016-10" db="EMBL/GenBank/DDBJ databases">
        <authorList>
            <person name="de Groot N.N."/>
        </authorList>
    </citation>
    <scope>NUCLEOTIDE SEQUENCE [LARGE SCALE GENOMIC DNA]</scope>
    <source>
        <strain evidence="2 3">AA1</strain>
    </source>
</reference>
<gene>
    <name evidence="2" type="ORF">SAMN05216233_11394</name>
</gene>
<evidence type="ECO:0000313" key="3">
    <source>
        <dbReference type="Proteomes" id="UP000198870"/>
    </source>
</evidence>
<protein>
    <submittedName>
        <fullName evidence="2">Uncharacterized protein</fullName>
    </submittedName>
</protein>
<organism evidence="2 3">
    <name type="scientific">Desulfoluna spongiiphila</name>
    <dbReference type="NCBI Taxonomy" id="419481"/>
    <lineage>
        <taxon>Bacteria</taxon>
        <taxon>Pseudomonadati</taxon>
        <taxon>Thermodesulfobacteriota</taxon>
        <taxon>Desulfobacteria</taxon>
        <taxon>Desulfobacterales</taxon>
        <taxon>Desulfolunaceae</taxon>
        <taxon>Desulfoluna</taxon>
    </lineage>
</organism>
<name>A0A1G5HCQ3_9BACT</name>
<dbReference type="RefSeq" id="WP_092212290.1">
    <property type="nucleotide sequence ID" value="NZ_FMUX01000013.1"/>
</dbReference>
<accession>A0A1G5HCQ3</accession>
<dbReference type="Proteomes" id="UP000198870">
    <property type="component" value="Unassembled WGS sequence"/>
</dbReference>